<dbReference type="InterPro" id="IPR029063">
    <property type="entry name" value="SAM-dependent_MTases_sf"/>
</dbReference>
<proteinExistence type="inferred from homology"/>
<evidence type="ECO:0000256" key="4">
    <source>
        <dbReference type="ARBA" id="ARBA00041867"/>
    </source>
</evidence>
<dbReference type="CDD" id="cd02440">
    <property type="entry name" value="AdoMet_MTases"/>
    <property type="match status" value="1"/>
</dbReference>
<dbReference type="Proteomes" id="UP000682733">
    <property type="component" value="Unassembled WGS sequence"/>
</dbReference>
<comment type="caution">
    <text evidence="7">The sequence shown here is derived from an EMBL/GenBank/DDBJ whole genome shotgun (WGS) entry which is preliminary data.</text>
</comment>
<organism evidence="7 8">
    <name type="scientific">Didymodactylos carnosus</name>
    <dbReference type="NCBI Taxonomy" id="1234261"/>
    <lineage>
        <taxon>Eukaryota</taxon>
        <taxon>Metazoa</taxon>
        <taxon>Spiralia</taxon>
        <taxon>Gnathifera</taxon>
        <taxon>Rotifera</taxon>
        <taxon>Eurotatoria</taxon>
        <taxon>Bdelloidea</taxon>
        <taxon>Philodinida</taxon>
        <taxon>Philodinidae</taxon>
        <taxon>Didymodactylos</taxon>
    </lineage>
</organism>
<dbReference type="SUPFAM" id="SSF53335">
    <property type="entry name" value="S-adenosyl-L-methionine-dependent methyltransferases"/>
    <property type="match status" value="1"/>
</dbReference>
<dbReference type="Proteomes" id="UP000677228">
    <property type="component" value="Unassembled WGS sequence"/>
</dbReference>
<evidence type="ECO:0000256" key="5">
    <source>
        <dbReference type="ARBA" id="ARBA00042266"/>
    </source>
</evidence>
<dbReference type="EMBL" id="CAJNOK010025295">
    <property type="protein sequence ID" value="CAF1388274.1"/>
    <property type="molecule type" value="Genomic_DNA"/>
</dbReference>
<evidence type="ECO:0000256" key="2">
    <source>
        <dbReference type="ARBA" id="ARBA00022679"/>
    </source>
</evidence>
<dbReference type="Pfam" id="PF06325">
    <property type="entry name" value="PrmA"/>
    <property type="match status" value="1"/>
</dbReference>
<sequence>CNMTVQKQLIKTVLQLLPSVQASALVPEIQLSILTSNHPLWHVPYEKAIETLGTVDPWWSFFWPGGQGLARYILDNRYLVRNKRLLDIGCGCGGCSIAAKLCCAKHVTANDIDEEALTAVCHNATLNAVQIHVDKRNFLLENKLISNYDVLTIGDMFYDEELAQQTWNLIDNALDQRKIVLLADPGRYYFTKHLDDIKRRLKQVAEYPVDQDYIEVGFNTIKIFSNKI</sequence>
<name>A0A8S2RY96_9BILA</name>
<reference evidence="7" key="1">
    <citation type="submission" date="2021-02" db="EMBL/GenBank/DDBJ databases">
        <authorList>
            <person name="Nowell W R."/>
        </authorList>
    </citation>
    <scope>NUCLEOTIDE SEQUENCE</scope>
</reference>
<evidence type="ECO:0000256" key="1">
    <source>
        <dbReference type="ARBA" id="ARBA00022603"/>
    </source>
</evidence>
<gene>
    <name evidence="6" type="ORF">OVA965_LOCUS32446</name>
    <name evidence="7" type="ORF">TMI583_LOCUS33307</name>
</gene>
<comment type="similarity">
    <text evidence="3">Belongs to the methyltransferase superfamily. ETFBKMT family.</text>
</comment>
<accession>A0A8S2RY96</accession>
<dbReference type="EMBL" id="CAJOBA010047000">
    <property type="protein sequence ID" value="CAF4196183.1"/>
    <property type="molecule type" value="Genomic_DNA"/>
</dbReference>
<feature type="non-terminal residue" evidence="7">
    <location>
        <position position="1"/>
    </location>
</feature>
<keyword evidence="1" id="KW-0489">Methyltransferase</keyword>
<dbReference type="PANTHER" id="PTHR43648">
    <property type="entry name" value="ELECTRON TRANSFER FLAVOPROTEIN BETA SUBUNIT LYSINE METHYLTRANSFERASE"/>
    <property type="match status" value="1"/>
</dbReference>
<evidence type="ECO:0000313" key="6">
    <source>
        <dbReference type="EMBL" id="CAF1388274.1"/>
    </source>
</evidence>
<evidence type="ECO:0000313" key="7">
    <source>
        <dbReference type="EMBL" id="CAF4196183.1"/>
    </source>
</evidence>
<dbReference type="PANTHER" id="PTHR43648:SF1">
    <property type="entry name" value="ELECTRON TRANSFER FLAVOPROTEIN BETA SUBUNIT LYSINE METHYLTRANSFERASE"/>
    <property type="match status" value="1"/>
</dbReference>
<dbReference type="GO" id="GO:0005759">
    <property type="term" value="C:mitochondrial matrix"/>
    <property type="evidence" value="ECO:0007669"/>
    <property type="project" value="TreeGrafter"/>
</dbReference>
<evidence type="ECO:0000313" key="8">
    <source>
        <dbReference type="Proteomes" id="UP000682733"/>
    </source>
</evidence>
<keyword evidence="2" id="KW-0808">Transferase</keyword>
<dbReference type="GO" id="GO:0032259">
    <property type="term" value="P:methylation"/>
    <property type="evidence" value="ECO:0007669"/>
    <property type="project" value="UniProtKB-KW"/>
</dbReference>
<dbReference type="AlphaFoldDB" id="A0A8S2RY96"/>
<dbReference type="InterPro" id="IPR050078">
    <property type="entry name" value="Ribosomal_L11_MeTrfase_PrmA"/>
</dbReference>
<protein>
    <recommendedName>
        <fullName evidence="5">ETFB lysine methyltransferase</fullName>
    </recommendedName>
    <alternativeName>
        <fullName evidence="4">Protein N-lysine methyltransferase METTL20</fullName>
    </alternativeName>
</protein>
<dbReference type="Gene3D" id="3.40.50.150">
    <property type="entry name" value="Vaccinia Virus protein VP39"/>
    <property type="match status" value="1"/>
</dbReference>
<dbReference type="GO" id="GO:0016279">
    <property type="term" value="F:protein-lysine N-methyltransferase activity"/>
    <property type="evidence" value="ECO:0007669"/>
    <property type="project" value="TreeGrafter"/>
</dbReference>
<evidence type="ECO:0000256" key="3">
    <source>
        <dbReference type="ARBA" id="ARBA00037932"/>
    </source>
</evidence>